<protein>
    <submittedName>
        <fullName evidence="2">Uncharacterized protein</fullName>
    </submittedName>
</protein>
<evidence type="ECO:0000313" key="3">
    <source>
        <dbReference type="Proteomes" id="UP000494108"/>
    </source>
</evidence>
<proteinExistence type="predicted"/>
<evidence type="ECO:0000313" key="2">
    <source>
        <dbReference type="EMBL" id="CAB3631280.1"/>
    </source>
</evidence>
<dbReference type="EMBL" id="CADIJX010000001">
    <property type="protein sequence ID" value="CAB3631280.1"/>
    <property type="molecule type" value="Genomic_DNA"/>
</dbReference>
<accession>A0A6S6YPP2</accession>
<feature type="compositionally biased region" description="Low complexity" evidence="1">
    <location>
        <begin position="43"/>
        <end position="53"/>
    </location>
</feature>
<name>A0A6S6YPP2_9BURK</name>
<dbReference type="RefSeq" id="WP_175173564.1">
    <property type="nucleotide sequence ID" value="NZ_CADIJX010000001.1"/>
</dbReference>
<reference evidence="2 3" key="1">
    <citation type="submission" date="2020-04" db="EMBL/GenBank/DDBJ databases">
        <authorList>
            <person name="De Canck E."/>
        </authorList>
    </citation>
    <scope>NUCLEOTIDE SEQUENCE [LARGE SCALE GENOMIC DNA]</scope>
    <source>
        <strain evidence="2 3">LMG 3431</strain>
    </source>
</reference>
<keyword evidence="3" id="KW-1185">Reference proteome</keyword>
<sequence>MSWLTLSIVLILFAAVGAVLLRHPGVVLYDWIVTRQATARAHAAVPAPQAQPRPAEHAEPAALAG</sequence>
<gene>
    <name evidence="2" type="ORF">LMG3431_01302</name>
</gene>
<feature type="region of interest" description="Disordered" evidence="1">
    <location>
        <begin position="43"/>
        <end position="65"/>
    </location>
</feature>
<evidence type="ECO:0000256" key="1">
    <source>
        <dbReference type="SAM" id="MobiDB-lite"/>
    </source>
</evidence>
<dbReference type="AlphaFoldDB" id="A0A6S6YPP2"/>
<organism evidence="2 3">
    <name type="scientific">Achromobacter pestifer</name>
    <dbReference type="NCBI Taxonomy" id="1353889"/>
    <lineage>
        <taxon>Bacteria</taxon>
        <taxon>Pseudomonadati</taxon>
        <taxon>Pseudomonadota</taxon>
        <taxon>Betaproteobacteria</taxon>
        <taxon>Burkholderiales</taxon>
        <taxon>Alcaligenaceae</taxon>
        <taxon>Achromobacter</taxon>
    </lineage>
</organism>
<dbReference type="Proteomes" id="UP000494108">
    <property type="component" value="Unassembled WGS sequence"/>
</dbReference>